<keyword evidence="2" id="KW-1185">Reference proteome</keyword>
<name>A0A0N4Y678_NIPBR</name>
<accession>A0A0N4Y678</accession>
<gene>
    <name evidence="1" type="ORF">NBR_LOCUS11572</name>
</gene>
<reference evidence="1 2" key="2">
    <citation type="submission" date="2018-11" db="EMBL/GenBank/DDBJ databases">
        <authorList>
            <consortium name="Pathogen Informatics"/>
        </authorList>
    </citation>
    <scope>NUCLEOTIDE SEQUENCE [LARGE SCALE GENOMIC DNA]</scope>
</reference>
<dbReference type="Proteomes" id="UP000271162">
    <property type="component" value="Unassembled WGS sequence"/>
</dbReference>
<sequence length="109" mass="11680">MLNIETSLSPDQAVALGVDDEALKLLRINFMKKLPAIELSYAFTGSFLPVVTYTMHLAAYSDAGNDPTKLHLHIVKSGKGDGEKGMCATFLPGTITEIAVVQLCNPNVS</sequence>
<dbReference type="WBParaSite" id="NBR_0001157101-mRNA-1">
    <property type="protein sequence ID" value="NBR_0001157101-mRNA-1"/>
    <property type="gene ID" value="NBR_0001157101"/>
</dbReference>
<organism evidence="3">
    <name type="scientific">Nippostrongylus brasiliensis</name>
    <name type="common">Rat hookworm</name>
    <dbReference type="NCBI Taxonomy" id="27835"/>
    <lineage>
        <taxon>Eukaryota</taxon>
        <taxon>Metazoa</taxon>
        <taxon>Ecdysozoa</taxon>
        <taxon>Nematoda</taxon>
        <taxon>Chromadorea</taxon>
        <taxon>Rhabditida</taxon>
        <taxon>Rhabditina</taxon>
        <taxon>Rhabditomorpha</taxon>
        <taxon>Strongyloidea</taxon>
        <taxon>Heligmosomidae</taxon>
        <taxon>Nippostrongylus</taxon>
    </lineage>
</organism>
<dbReference type="EMBL" id="UYSL01020553">
    <property type="protein sequence ID" value="VDL75161.1"/>
    <property type="molecule type" value="Genomic_DNA"/>
</dbReference>
<evidence type="ECO:0000313" key="3">
    <source>
        <dbReference type="WBParaSite" id="NBR_0001157101-mRNA-1"/>
    </source>
</evidence>
<proteinExistence type="predicted"/>
<evidence type="ECO:0000313" key="1">
    <source>
        <dbReference type="EMBL" id="VDL75161.1"/>
    </source>
</evidence>
<dbReference type="AlphaFoldDB" id="A0A0N4Y678"/>
<reference evidence="3" key="1">
    <citation type="submission" date="2017-02" db="UniProtKB">
        <authorList>
            <consortium name="WormBaseParasite"/>
        </authorList>
    </citation>
    <scope>IDENTIFICATION</scope>
</reference>
<protein>
    <submittedName>
        <fullName evidence="3">PITH domain-containing protein</fullName>
    </submittedName>
</protein>
<evidence type="ECO:0000313" key="2">
    <source>
        <dbReference type="Proteomes" id="UP000271162"/>
    </source>
</evidence>